<evidence type="ECO:0000256" key="2">
    <source>
        <dbReference type="ARBA" id="ARBA00023125"/>
    </source>
</evidence>
<dbReference type="InterPro" id="IPR009057">
    <property type="entry name" value="Homeodomain-like_sf"/>
</dbReference>
<dbReference type="PROSITE" id="PS01124">
    <property type="entry name" value="HTH_ARAC_FAMILY_2"/>
    <property type="match status" value="1"/>
</dbReference>
<dbReference type="Pfam" id="PF12625">
    <property type="entry name" value="Arabinose_bd"/>
    <property type="match status" value="1"/>
</dbReference>
<evidence type="ECO:0000313" key="6">
    <source>
        <dbReference type="Proteomes" id="UP001481413"/>
    </source>
</evidence>
<organism evidence="5 6">
    <name type="scientific">Thalassolituus maritimus</name>
    <dbReference type="NCBI Taxonomy" id="484498"/>
    <lineage>
        <taxon>Bacteria</taxon>
        <taxon>Pseudomonadati</taxon>
        <taxon>Pseudomonadota</taxon>
        <taxon>Gammaproteobacteria</taxon>
        <taxon>Oceanospirillales</taxon>
        <taxon>Oceanospirillaceae</taxon>
        <taxon>Thalassolituus</taxon>
    </lineage>
</organism>
<dbReference type="InterPro" id="IPR020449">
    <property type="entry name" value="Tscrpt_reg_AraC-type_HTH"/>
</dbReference>
<evidence type="ECO:0000259" key="4">
    <source>
        <dbReference type="PROSITE" id="PS01124"/>
    </source>
</evidence>
<name>A0ABQ0A1V5_9GAMM</name>
<evidence type="ECO:0000256" key="1">
    <source>
        <dbReference type="ARBA" id="ARBA00023015"/>
    </source>
</evidence>
<evidence type="ECO:0000313" key="5">
    <source>
        <dbReference type="EMBL" id="GAA6146383.1"/>
    </source>
</evidence>
<evidence type="ECO:0000256" key="3">
    <source>
        <dbReference type="ARBA" id="ARBA00023163"/>
    </source>
</evidence>
<accession>A0ABQ0A1V5</accession>
<protein>
    <recommendedName>
        <fullName evidence="4">HTH araC/xylS-type domain-containing protein</fullName>
    </recommendedName>
</protein>
<dbReference type="Gene3D" id="1.10.10.60">
    <property type="entry name" value="Homeodomain-like"/>
    <property type="match status" value="1"/>
</dbReference>
<gene>
    <name evidence="5" type="ORF">NBRC116585_25010</name>
</gene>
<dbReference type="InterPro" id="IPR018060">
    <property type="entry name" value="HTH_AraC"/>
</dbReference>
<keyword evidence="6" id="KW-1185">Reference proteome</keyword>
<dbReference type="SUPFAM" id="SSF46689">
    <property type="entry name" value="Homeodomain-like"/>
    <property type="match status" value="1"/>
</dbReference>
<dbReference type="Proteomes" id="UP001481413">
    <property type="component" value="Unassembled WGS sequence"/>
</dbReference>
<feature type="domain" description="HTH araC/xylS-type" evidence="4">
    <location>
        <begin position="239"/>
        <end position="337"/>
    </location>
</feature>
<dbReference type="PANTHER" id="PTHR47894:SF1">
    <property type="entry name" value="HTH-TYPE TRANSCRIPTIONAL REGULATOR VQSM"/>
    <property type="match status" value="1"/>
</dbReference>
<dbReference type="RefSeq" id="WP_353295603.1">
    <property type="nucleotide sequence ID" value="NZ_BAABWH010000007.1"/>
</dbReference>
<reference evidence="5 6" key="1">
    <citation type="submission" date="2024-04" db="EMBL/GenBank/DDBJ databases">
        <title>Draft genome sequence of Thalassolituus maritimus NBRC 116585.</title>
        <authorList>
            <person name="Miyakawa T."/>
            <person name="Kusuya Y."/>
            <person name="Miura T."/>
        </authorList>
    </citation>
    <scope>NUCLEOTIDE SEQUENCE [LARGE SCALE GENOMIC DNA]</scope>
    <source>
        <strain evidence="5 6">5NW40-0001</strain>
    </source>
</reference>
<keyword evidence="3" id="KW-0804">Transcription</keyword>
<keyword evidence="1" id="KW-0805">Transcription regulation</keyword>
<dbReference type="PANTHER" id="PTHR47894">
    <property type="entry name" value="HTH-TYPE TRANSCRIPTIONAL REGULATOR GADX"/>
    <property type="match status" value="1"/>
</dbReference>
<dbReference type="PRINTS" id="PR00032">
    <property type="entry name" value="HTHARAC"/>
</dbReference>
<dbReference type="Pfam" id="PF12833">
    <property type="entry name" value="HTH_18"/>
    <property type="match status" value="1"/>
</dbReference>
<comment type="caution">
    <text evidence="5">The sequence shown here is derived from an EMBL/GenBank/DDBJ whole genome shotgun (WGS) entry which is preliminary data.</text>
</comment>
<proteinExistence type="predicted"/>
<keyword evidence="2" id="KW-0238">DNA-binding</keyword>
<dbReference type="InterPro" id="IPR032687">
    <property type="entry name" value="AraC-type_N"/>
</dbReference>
<dbReference type="SMART" id="SM00342">
    <property type="entry name" value="HTH_ARAC"/>
    <property type="match status" value="1"/>
</dbReference>
<dbReference type="EMBL" id="BAABWH010000007">
    <property type="protein sequence ID" value="GAA6146383.1"/>
    <property type="molecule type" value="Genomic_DNA"/>
</dbReference>
<sequence length="350" mass="39856">MGKEMAPTAQVDIVLVQHLLNYWDGRGVDMDQLWRVLDIDPQLPLPRWVLTDRVADAYDFVARELNDSLLAFDLGIYMAERDMPLQRLLRCAQSLKKGIEALIPYVYLSTGSLRYQINAVQNGAVTISVERHPERHVSPLQLAAAVVIMAGVCRNALGASYDLGDLCMHLPESEVSDRKRAEELTNIAVNKTDGFYMLEISREAWERPGPDPQPVLFKSVQRELIRQDQRFREHLELYAELKDILEMCLIRRNVTQEGVADQLGISVRNLQRRLRALGTTYQNLLDEARQGLSMKLICEGDMPLYEVAYKVGYTEPSAFYKAFRRWTGSTPGDYRQAYLSAISAISVEDE</sequence>